<sequence length="229" mass="25777">MRKIIVTTFLTMDGVLQAPGGPQEDPANGFIWGGWQFGYGDEQTKNVLTKIMEQPFDLLLGRKTYEIFASYWPYNGDNPIGEKFNQINKYVVATTPVDTSWAHSVLISTDIVNELRKLKEQDGPDLLVHGSGRLVQTLFENHLVDELYTWIHPITLGKGKKLFAEGTVAQQWKMTASVISTTGVIIAKYVPDGEVRLGSYVSNEVSEAEMKRREKWIKEEGDLKKVGLI</sequence>
<dbReference type="PANTHER" id="PTHR38011:SF2">
    <property type="entry name" value="BIFUNCTIONAL DEAMINASE-REDUCTASE DOMAIN PROTEIN"/>
    <property type="match status" value="1"/>
</dbReference>
<evidence type="ECO:0000259" key="1">
    <source>
        <dbReference type="Pfam" id="PF01872"/>
    </source>
</evidence>
<feature type="domain" description="Bacterial bifunctional deaminase-reductase C-terminal" evidence="1">
    <location>
        <begin position="2"/>
        <end position="182"/>
    </location>
</feature>
<dbReference type="SUPFAM" id="SSF53597">
    <property type="entry name" value="Dihydrofolate reductase-like"/>
    <property type="match status" value="1"/>
</dbReference>
<evidence type="ECO:0000313" key="3">
    <source>
        <dbReference type="EMBL" id="WQG87555.1"/>
    </source>
</evidence>
<dbReference type="InterPro" id="IPR050765">
    <property type="entry name" value="Riboflavin_Biosynth_HTPR"/>
</dbReference>
<dbReference type="EMBL" id="CP140154">
    <property type="protein sequence ID" value="WQG87555.1"/>
    <property type="molecule type" value="Genomic_DNA"/>
</dbReference>
<dbReference type="AlphaFoldDB" id="A0A1K1NYD8"/>
<reference evidence="2 4" key="1">
    <citation type="submission" date="2016-11" db="EMBL/GenBank/DDBJ databases">
        <authorList>
            <person name="Jaros S."/>
            <person name="Januszkiewicz K."/>
            <person name="Wedrychowicz H."/>
        </authorList>
    </citation>
    <scope>NUCLEOTIDE SEQUENCE [LARGE SCALE GENOMIC DNA]</scope>
    <source>
        <strain evidence="2 4">DSM 784</strain>
    </source>
</reference>
<organism evidence="2 4">
    <name type="scientific">Chitinophaga sancti</name>
    <dbReference type="NCBI Taxonomy" id="1004"/>
    <lineage>
        <taxon>Bacteria</taxon>
        <taxon>Pseudomonadati</taxon>
        <taxon>Bacteroidota</taxon>
        <taxon>Chitinophagia</taxon>
        <taxon>Chitinophagales</taxon>
        <taxon>Chitinophagaceae</taxon>
        <taxon>Chitinophaga</taxon>
    </lineage>
</organism>
<dbReference type="GO" id="GO:0008703">
    <property type="term" value="F:5-amino-6-(5-phosphoribosylamino)uracil reductase activity"/>
    <property type="evidence" value="ECO:0007669"/>
    <property type="project" value="InterPro"/>
</dbReference>
<dbReference type="GO" id="GO:0009231">
    <property type="term" value="P:riboflavin biosynthetic process"/>
    <property type="evidence" value="ECO:0007669"/>
    <property type="project" value="InterPro"/>
</dbReference>
<dbReference type="Gene3D" id="3.40.430.10">
    <property type="entry name" value="Dihydrofolate Reductase, subunit A"/>
    <property type="match status" value="1"/>
</dbReference>
<accession>A0A1K1NYD8</accession>
<evidence type="ECO:0000313" key="5">
    <source>
        <dbReference type="Proteomes" id="UP001326715"/>
    </source>
</evidence>
<keyword evidence="5" id="KW-1185">Reference proteome</keyword>
<dbReference type="InterPro" id="IPR002734">
    <property type="entry name" value="RibDG_C"/>
</dbReference>
<dbReference type="Pfam" id="PF01872">
    <property type="entry name" value="RibD_C"/>
    <property type="match status" value="1"/>
</dbReference>
<dbReference type="InterPro" id="IPR024072">
    <property type="entry name" value="DHFR-like_dom_sf"/>
</dbReference>
<proteinExistence type="predicted"/>
<dbReference type="PANTHER" id="PTHR38011">
    <property type="entry name" value="DIHYDROFOLATE REDUCTASE FAMILY PROTEIN (AFU_ORTHOLOGUE AFUA_8G06820)"/>
    <property type="match status" value="1"/>
</dbReference>
<gene>
    <name evidence="2" type="ORF">SAMN05661012_01616</name>
    <name evidence="3" type="ORF">SR876_21760</name>
</gene>
<dbReference type="RefSeq" id="WP_072358713.1">
    <property type="nucleotide sequence ID" value="NZ_CP139972.1"/>
</dbReference>
<dbReference type="OrthoDB" id="195113at2"/>
<reference evidence="3 5" key="2">
    <citation type="submission" date="2023-11" db="EMBL/GenBank/DDBJ databases">
        <title>MicrobeMod: A computational toolkit for identifying prokaryotic methylation and restriction-modification with nanopore sequencing.</title>
        <authorList>
            <person name="Crits-Christoph A."/>
            <person name="Kang S.C."/>
            <person name="Lee H."/>
            <person name="Ostrov N."/>
        </authorList>
    </citation>
    <scope>NUCLEOTIDE SEQUENCE [LARGE SCALE GENOMIC DNA]</scope>
    <source>
        <strain evidence="3 5">ATCC 23090</strain>
    </source>
</reference>
<protein>
    <submittedName>
        <fullName evidence="3">Dihydrofolate reductase family protein</fullName>
    </submittedName>
    <submittedName>
        <fullName evidence="2">RibD C-terminal domain-containing protein</fullName>
    </submittedName>
</protein>
<dbReference type="EMBL" id="FPIZ01000004">
    <property type="protein sequence ID" value="SFW40520.1"/>
    <property type="molecule type" value="Genomic_DNA"/>
</dbReference>
<dbReference type="Proteomes" id="UP001326715">
    <property type="component" value="Chromosome"/>
</dbReference>
<dbReference type="STRING" id="1004.SAMN05661012_01616"/>
<evidence type="ECO:0000313" key="2">
    <source>
        <dbReference type="EMBL" id="SFW40520.1"/>
    </source>
</evidence>
<dbReference type="Proteomes" id="UP000183788">
    <property type="component" value="Unassembled WGS sequence"/>
</dbReference>
<name>A0A1K1NYD8_9BACT</name>
<evidence type="ECO:0000313" key="4">
    <source>
        <dbReference type="Proteomes" id="UP000183788"/>
    </source>
</evidence>